<evidence type="ECO:0000313" key="1">
    <source>
        <dbReference type="EMBL" id="CEK61002.1"/>
    </source>
</evidence>
<organism evidence="1">
    <name type="scientific">Arion vulgaris</name>
    <dbReference type="NCBI Taxonomy" id="1028688"/>
    <lineage>
        <taxon>Eukaryota</taxon>
        <taxon>Metazoa</taxon>
        <taxon>Spiralia</taxon>
        <taxon>Lophotrochozoa</taxon>
        <taxon>Mollusca</taxon>
        <taxon>Gastropoda</taxon>
        <taxon>Heterobranchia</taxon>
        <taxon>Euthyneura</taxon>
        <taxon>Panpulmonata</taxon>
        <taxon>Eupulmonata</taxon>
        <taxon>Stylommatophora</taxon>
        <taxon>Helicina</taxon>
        <taxon>Arionoidea</taxon>
        <taxon>Arionidae</taxon>
        <taxon>Arion</taxon>
    </lineage>
</organism>
<reference evidence="1" key="1">
    <citation type="submission" date="2014-12" db="EMBL/GenBank/DDBJ databases">
        <title>Insight into the proteome of Arion vulgaris.</title>
        <authorList>
            <person name="Aradska J."/>
            <person name="Bulat T."/>
            <person name="Smidak R."/>
            <person name="Sarate P."/>
            <person name="Gangsoo J."/>
            <person name="Sialana F."/>
            <person name="Bilban M."/>
            <person name="Lubec G."/>
        </authorList>
    </citation>
    <scope>NUCLEOTIDE SEQUENCE</scope>
    <source>
        <tissue evidence="1">Skin</tissue>
    </source>
</reference>
<feature type="non-terminal residue" evidence="1">
    <location>
        <position position="79"/>
    </location>
</feature>
<dbReference type="EMBL" id="HACG01014137">
    <property type="protein sequence ID" value="CEK61002.1"/>
    <property type="molecule type" value="Transcribed_RNA"/>
</dbReference>
<accession>A0A0B6YY28</accession>
<sequence length="79" mass="8677">LRNSLFETVEIVSNNKVSDGSQIISDKLRYSIGHSCLEETISKKRKCAPNEKAEGLATFVCSEETVNLESSVSSNHDSD</sequence>
<feature type="non-terminal residue" evidence="1">
    <location>
        <position position="1"/>
    </location>
</feature>
<gene>
    <name evidence="1" type="primary">ORF41012</name>
</gene>
<name>A0A0B6YY28_9EUPU</name>
<proteinExistence type="predicted"/>
<protein>
    <submittedName>
        <fullName evidence="1">Uncharacterized protein</fullName>
    </submittedName>
</protein>
<dbReference type="AlphaFoldDB" id="A0A0B6YY28"/>